<evidence type="ECO:0000313" key="1">
    <source>
        <dbReference type="EMBL" id="CAG8675434.1"/>
    </source>
</evidence>
<dbReference type="EMBL" id="CAJVPM010030044">
    <property type="protein sequence ID" value="CAG8675434.1"/>
    <property type="molecule type" value="Genomic_DNA"/>
</dbReference>
<comment type="caution">
    <text evidence="1">The sequence shown here is derived from an EMBL/GenBank/DDBJ whole genome shotgun (WGS) entry which is preliminary data.</text>
</comment>
<sequence>QKYDEFHSNIFEPLKPLQPTDAPVTRCYNLNLIIKELAPDGYMRPVWTINGQYPGPIIQANYGDRLLINVTNNLGEPTSIHWHGIEQRGSNLYDGPPGMVQCPIPNDYSLLYNFTVNQTGTYWYHSHTAGQLIDGLKGPLIIFDPKDPHHNKYDFEYVITISDWYHNTSDTMISMILAHGFKGVDPMPDSGEISGKGQYNCSTVPKGSKCNPNNGIATYKIKRGKKYRFRIISISSAAHIIFSIDEHPLTIIEVD</sequence>
<organism evidence="1 2">
    <name type="scientific">Scutellospora calospora</name>
    <dbReference type="NCBI Taxonomy" id="85575"/>
    <lineage>
        <taxon>Eukaryota</taxon>
        <taxon>Fungi</taxon>
        <taxon>Fungi incertae sedis</taxon>
        <taxon>Mucoromycota</taxon>
        <taxon>Glomeromycotina</taxon>
        <taxon>Glomeromycetes</taxon>
        <taxon>Diversisporales</taxon>
        <taxon>Gigasporaceae</taxon>
        <taxon>Scutellospora</taxon>
    </lineage>
</organism>
<accession>A0ACA9NU25</accession>
<dbReference type="Proteomes" id="UP000789860">
    <property type="component" value="Unassembled WGS sequence"/>
</dbReference>
<keyword evidence="2" id="KW-1185">Reference proteome</keyword>
<evidence type="ECO:0000313" key="2">
    <source>
        <dbReference type="Proteomes" id="UP000789860"/>
    </source>
</evidence>
<feature type="non-terminal residue" evidence="1">
    <location>
        <position position="1"/>
    </location>
</feature>
<reference evidence="1" key="1">
    <citation type="submission" date="2021-06" db="EMBL/GenBank/DDBJ databases">
        <authorList>
            <person name="Kallberg Y."/>
            <person name="Tangrot J."/>
            <person name="Rosling A."/>
        </authorList>
    </citation>
    <scope>NUCLEOTIDE SEQUENCE</scope>
    <source>
        <strain evidence="1">AU212A</strain>
    </source>
</reference>
<feature type="non-terminal residue" evidence="1">
    <location>
        <position position="255"/>
    </location>
</feature>
<gene>
    <name evidence="1" type="ORF">SCALOS_LOCUS9532</name>
</gene>
<name>A0ACA9NU25_9GLOM</name>
<protein>
    <submittedName>
        <fullName evidence="1">9536_t:CDS:1</fullName>
    </submittedName>
</protein>
<proteinExistence type="predicted"/>